<evidence type="ECO:0000313" key="1">
    <source>
        <dbReference type="EMBL" id="GCF10977.1"/>
    </source>
</evidence>
<proteinExistence type="predicted"/>
<reference evidence="1 2" key="1">
    <citation type="submission" date="2019-01" db="EMBL/GenBank/DDBJ databases">
        <title>Draft genome sequence of Dictyobacter sp. Uno17.</title>
        <authorList>
            <person name="Wang C.M."/>
            <person name="Zheng Y."/>
            <person name="Sakai Y."/>
            <person name="Abe K."/>
            <person name="Yokota A."/>
            <person name="Yabe S."/>
        </authorList>
    </citation>
    <scope>NUCLEOTIDE SEQUENCE [LARGE SCALE GENOMIC DNA]</scope>
    <source>
        <strain evidence="1 2">Uno17</strain>
    </source>
</reference>
<dbReference type="AlphaFoldDB" id="A0A5A5THX5"/>
<dbReference type="EMBL" id="BIXY01000089">
    <property type="protein sequence ID" value="GCF10977.1"/>
    <property type="molecule type" value="Genomic_DNA"/>
</dbReference>
<sequence>MNLPYATCFLSIESAPGENRAHEKLFFSIFVDSAAFECIEYCFRATRRGSIAQSVWKIREYYKG</sequence>
<keyword evidence="2" id="KW-1185">Reference proteome</keyword>
<organism evidence="1 2">
    <name type="scientific">Dictyobacter arantiisoli</name>
    <dbReference type="NCBI Taxonomy" id="2014874"/>
    <lineage>
        <taxon>Bacteria</taxon>
        <taxon>Bacillati</taxon>
        <taxon>Chloroflexota</taxon>
        <taxon>Ktedonobacteria</taxon>
        <taxon>Ktedonobacterales</taxon>
        <taxon>Dictyobacteraceae</taxon>
        <taxon>Dictyobacter</taxon>
    </lineage>
</organism>
<dbReference type="Proteomes" id="UP000322530">
    <property type="component" value="Unassembled WGS sequence"/>
</dbReference>
<accession>A0A5A5THX5</accession>
<evidence type="ECO:0000313" key="2">
    <source>
        <dbReference type="Proteomes" id="UP000322530"/>
    </source>
</evidence>
<comment type="caution">
    <text evidence="1">The sequence shown here is derived from an EMBL/GenBank/DDBJ whole genome shotgun (WGS) entry which is preliminary data.</text>
</comment>
<gene>
    <name evidence="1" type="ORF">KDI_45410</name>
</gene>
<protein>
    <submittedName>
        <fullName evidence="1">Uncharacterized protein</fullName>
    </submittedName>
</protein>
<name>A0A5A5THX5_9CHLR</name>